<reference evidence="1 2" key="1">
    <citation type="journal article" date="2014" name="BMC Genomics">
        <title>Comparison of environmental and isolate Sulfobacillus genomes reveals diverse carbon, sulfur, nitrogen, and hydrogen metabolisms.</title>
        <authorList>
            <person name="Justice N.B."/>
            <person name="Norman A."/>
            <person name="Brown C.T."/>
            <person name="Singh A."/>
            <person name="Thomas B.C."/>
            <person name="Banfield J.F."/>
        </authorList>
    </citation>
    <scope>NUCLEOTIDE SEQUENCE [LARGE SCALE GENOMIC DNA]</scope>
    <source>
        <strain evidence="1">AMDSBA3</strain>
    </source>
</reference>
<accession>A0A2T2WI49</accession>
<dbReference type="EMBL" id="PXYV01000025">
    <property type="protein sequence ID" value="PSR21913.1"/>
    <property type="molecule type" value="Genomic_DNA"/>
</dbReference>
<gene>
    <name evidence="1" type="ORF">C7B45_09025</name>
</gene>
<dbReference type="AlphaFoldDB" id="A0A2T2WI49"/>
<proteinExistence type="predicted"/>
<dbReference type="InterPro" id="IPR013784">
    <property type="entry name" value="Carb-bd-like_fold"/>
</dbReference>
<comment type="caution">
    <text evidence="1">The sequence shown here is derived from an EMBL/GenBank/DDBJ whole genome shotgun (WGS) entry which is preliminary data.</text>
</comment>
<evidence type="ECO:0000313" key="2">
    <source>
        <dbReference type="Proteomes" id="UP000241848"/>
    </source>
</evidence>
<protein>
    <submittedName>
        <fullName evidence="1">Uncharacterized protein</fullName>
    </submittedName>
</protein>
<dbReference type="GO" id="GO:0030246">
    <property type="term" value="F:carbohydrate binding"/>
    <property type="evidence" value="ECO:0007669"/>
    <property type="project" value="InterPro"/>
</dbReference>
<organism evidence="1 2">
    <name type="scientific">Sulfobacillus acidophilus</name>
    <dbReference type="NCBI Taxonomy" id="53633"/>
    <lineage>
        <taxon>Bacteria</taxon>
        <taxon>Bacillati</taxon>
        <taxon>Bacillota</taxon>
        <taxon>Clostridia</taxon>
        <taxon>Eubacteriales</taxon>
        <taxon>Clostridiales Family XVII. Incertae Sedis</taxon>
        <taxon>Sulfobacillus</taxon>
    </lineage>
</organism>
<dbReference type="Proteomes" id="UP000241848">
    <property type="component" value="Unassembled WGS sequence"/>
</dbReference>
<dbReference type="SUPFAM" id="SSF49452">
    <property type="entry name" value="Starch-binding domain-like"/>
    <property type="match status" value="1"/>
</dbReference>
<name>A0A2T2WI49_9FIRM</name>
<sequence length="184" mass="20407">MLRRVHPSAAAAFLVLAAIVAFILVYSFRNYNPHALGMMPGPVQEVLDTPTLSGHDIAVNILDITGNQAEVGRWDIPGEFSYGPVQNEGDNTWYITLTVPVNMKGIVKRLGYQPQIETSTVSSSLTNQDTTMSFDDYIDIVPLPSQSFDRLYFDPDNHMATFAFKLDPYGQVMDESWDAVAVNS</sequence>
<evidence type="ECO:0000313" key="1">
    <source>
        <dbReference type="EMBL" id="PSR21913.1"/>
    </source>
</evidence>